<dbReference type="InterPro" id="IPR000835">
    <property type="entry name" value="HTH_MarR-typ"/>
</dbReference>
<evidence type="ECO:0000313" key="2">
    <source>
        <dbReference type="EMBL" id="MCP2162865.1"/>
    </source>
</evidence>
<organism evidence="2 3">
    <name type="scientific">Williamsia serinedens</name>
    <dbReference type="NCBI Taxonomy" id="391736"/>
    <lineage>
        <taxon>Bacteria</taxon>
        <taxon>Bacillati</taxon>
        <taxon>Actinomycetota</taxon>
        <taxon>Actinomycetes</taxon>
        <taxon>Mycobacteriales</taxon>
        <taxon>Nocardiaceae</taxon>
        <taxon>Williamsia</taxon>
    </lineage>
</organism>
<accession>A0ABT1H8B5</accession>
<dbReference type="InterPro" id="IPR036390">
    <property type="entry name" value="WH_DNA-bd_sf"/>
</dbReference>
<dbReference type="SUPFAM" id="SSF46785">
    <property type="entry name" value="Winged helix' DNA-binding domain"/>
    <property type="match status" value="1"/>
</dbReference>
<dbReference type="PANTHER" id="PTHR33164">
    <property type="entry name" value="TRANSCRIPTIONAL REGULATOR, MARR FAMILY"/>
    <property type="match status" value="1"/>
</dbReference>
<reference evidence="2 3" key="1">
    <citation type="submission" date="2022-06" db="EMBL/GenBank/DDBJ databases">
        <title>Genomic Encyclopedia of Archaeal and Bacterial Type Strains, Phase II (KMG-II): from individual species to whole genera.</title>
        <authorList>
            <person name="Goeker M."/>
        </authorList>
    </citation>
    <scope>NUCLEOTIDE SEQUENCE [LARGE SCALE GENOMIC DNA]</scope>
    <source>
        <strain evidence="2 3">DSM 45037</strain>
    </source>
</reference>
<name>A0ABT1H8B5_9NOCA</name>
<dbReference type="PROSITE" id="PS50995">
    <property type="entry name" value="HTH_MARR_2"/>
    <property type="match status" value="1"/>
</dbReference>
<dbReference type="GO" id="GO:0003677">
    <property type="term" value="F:DNA binding"/>
    <property type="evidence" value="ECO:0007669"/>
    <property type="project" value="UniProtKB-KW"/>
</dbReference>
<dbReference type="PRINTS" id="PR00598">
    <property type="entry name" value="HTHMARR"/>
</dbReference>
<feature type="domain" description="HTH marR-type" evidence="1">
    <location>
        <begin position="10"/>
        <end position="141"/>
    </location>
</feature>
<dbReference type="SMART" id="SM00347">
    <property type="entry name" value="HTH_MARR"/>
    <property type="match status" value="1"/>
</dbReference>
<protein>
    <submittedName>
        <fullName evidence="2">DNA-binding transcriptional regulator, MarR family</fullName>
    </submittedName>
</protein>
<dbReference type="Proteomes" id="UP001205740">
    <property type="component" value="Unassembled WGS sequence"/>
</dbReference>
<dbReference type="PANTHER" id="PTHR33164:SF106">
    <property type="entry name" value="TRANSCRIPTIONAL REGULATORY PROTEIN"/>
    <property type="match status" value="1"/>
</dbReference>
<dbReference type="EMBL" id="JAMTCG010000008">
    <property type="protein sequence ID" value="MCP2162865.1"/>
    <property type="molecule type" value="Genomic_DNA"/>
</dbReference>
<proteinExistence type="predicted"/>
<sequence>MAARSRQQAVAEVGTAMQRYQRSVQAFDDAVGRRLGLGPADLRCLDWLSEGPLTAKELATATGLRPAATTALIDRLEAKGLLRRSPSPDDRRRVLVEMTEEGRDRVWEAWGPMVVEGQRLFDGHTVAQLDALTELLERMTALTETHRSRIAGD</sequence>
<keyword evidence="2" id="KW-0238">DNA-binding</keyword>
<dbReference type="Gene3D" id="1.10.10.10">
    <property type="entry name" value="Winged helix-like DNA-binding domain superfamily/Winged helix DNA-binding domain"/>
    <property type="match status" value="1"/>
</dbReference>
<dbReference type="InterPro" id="IPR039422">
    <property type="entry name" value="MarR/SlyA-like"/>
</dbReference>
<keyword evidence="3" id="KW-1185">Reference proteome</keyword>
<evidence type="ECO:0000313" key="3">
    <source>
        <dbReference type="Proteomes" id="UP001205740"/>
    </source>
</evidence>
<dbReference type="RefSeq" id="WP_301284918.1">
    <property type="nucleotide sequence ID" value="NZ_BAAAOE010000006.1"/>
</dbReference>
<gene>
    <name evidence="2" type="ORF">LX12_004077</name>
</gene>
<dbReference type="InterPro" id="IPR036388">
    <property type="entry name" value="WH-like_DNA-bd_sf"/>
</dbReference>
<evidence type="ECO:0000259" key="1">
    <source>
        <dbReference type="PROSITE" id="PS50995"/>
    </source>
</evidence>
<comment type="caution">
    <text evidence="2">The sequence shown here is derived from an EMBL/GenBank/DDBJ whole genome shotgun (WGS) entry which is preliminary data.</text>
</comment>
<dbReference type="Pfam" id="PF12802">
    <property type="entry name" value="MarR_2"/>
    <property type="match status" value="1"/>
</dbReference>